<dbReference type="RefSeq" id="WP_224609762.1">
    <property type="nucleotide sequence ID" value="NZ_JAIQXV010000012.1"/>
</dbReference>
<feature type="region of interest" description="Disordered" evidence="1">
    <location>
        <begin position="1"/>
        <end position="53"/>
    </location>
</feature>
<evidence type="ECO:0000256" key="1">
    <source>
        <dbReference type="SAM" id="MobiDB-lite"/>
    </source>
</evidence>
<comment type="caution">
    <text evidence="2">The sequence shown here is derived from an EMBL/GenBank/DDBJ whole genome shotgun (WGS) entry which is preliminary data.</text>
</comment>
<proteinExistence type="predicted"/>
<gene>
    <name evidence="2" type="ORF">ACFP90_26985</name>
</gene>
<name>A0ABW1ZT52_9DEIO</name>
<accession>A0ABW1ZT52</accession>
<feature type="compositionally biased region" description="Polar residues" evidence="1">
    <location>
        <begin position="1"/>
        <end position="11"/>
    </location>
</feature>
<keyword evidence="3" id="KW-1185">Reference proteome</keyword>
<evidence type="ECO:0000313" key="3">
    <source>
        <dbReference type="Proteomes" id="UP001596317"/>
    </source>
</evidence>
<feature type="compositionally biased region" description="Basic and acidic residues" evidence="1">
    <location>
        <begin position="12"/>
        <end position="35"/>
    </location>
</feature>
<feature type="compositionally biased region" description="Basic and acidic residues" evidence="1">
    <location>
        <begin position="42"/>
        <end position="53"/>
    </location>
</feature>
<dbReference type="EMBL" id="JBHSWB010000004">
    <property type="protein sequence ID" value="MFC6663662.1"/>
    <property type="molecule type" value="Genomic_DNA"/>
</dbReference>
<evidence type="ECO:0000313" key="2">
    <source>
        <dbReference type="EMBL" id="MFC6663662.1"/>
    </source>
</evidence>
<evidence type="ECO:0008006" key="4">
    <source>
        <dbReference type="Google" id="ProtNLM"/>
    </source>
</evidence>
<protein>
    <recommendedName>
        <fullName evidence="4">DUF3606 domain-containing protein</fullName>
    </recommendedName>
</protein>
<organism evidence="2 3">
    <name type="scientific">Deinococcus multiflagellatus</name>
    <dbReference type="NCBI Taxonomy" id="1656887"/>
    <lineage>
        <taxon>Bacteria</taxon>
        <taxon>Thermotogati</taxon>
        <taxon>Deinococcota</taxon>
        <taxon>Deinococci</taxon>
        <taxon>Deinococcales</taxon>
        <taxon>Deinococcaceae</taxon>
        <taxon>Deinococcus</taxon>
    </lineage>
</organism>
<reference evidence="3" key="1">
    <citation type="journal article" date="2019" name="Int. J. Syst. Evol. Microbiol.">
        <title>The Global Catalogue of Microorganisms (GCM) 10K type strain sequencing project: providing services to taxonomists for standard genome sequencing and annotation.</title>
        <authorList>
            <consortium name="The Broad Institute Genomics Platform"/>
            <consortium name="The Broad Institute Genome Sequencing Center for Infectious Disease"/>
            <person name="Wu L."/>
            <person name="Ma J."/>
        </authorList>
    </citation>
    <scope>NUCLEOTIDE SEQUENCE [LARGE SCALE GENOMIC DNA]</scope>
    <source>
        <strain evidence="3">CCUG 63830</strain>
    </source>
</reference>
<dbReference type="Proteomes" id="UP001596317">
    <property type="component" value="Unassembled WGS sequence"/>
</dbReference>
<sequence length="53" mass="6221">MTGNDSSNNDQARQDQFDRDYQRERDRGATHHEATEVALSLQKERDSRNDQNN</sequence>